<reference evidence="2" key="1">
    <citation type="journal article" date="2018" name="BMC Genomics">
        <title>Genomic insights into host adaptation between the wheat stripe rust pathogen (Puccinia striiformis f. sp. tritici) and the barley stripe rust pathogen (Puccinia striiformis f. sp. hordei).</title>
        <authorList>
            <person name="Xia C."/>
            <person name="Wang M."/>
            <person name="Yin C."/>
            <person name="Cornejo O.E."/>
            <person name="Hulbert S.H."/>
            <person name="Chen X."/>
        </authorList>
    </citation>
    <scope>NUCLEOTIDE SEQUENCE [LARGE SCALE GENOMIC DNA]</scope>
    <source>
        <strain evidence="2">93-210</strain>
    </source>
</reference>
<reference evidence="2" key="2">
    <citation type="journal article" date="2018" name="Mol. Plant Microbe Interact.">
        <title>Genome sequence resources for the wheat stripe rust pathogen (Puccinia striiformis f. sp. tritici) and the barley stripe rust pathogen (Puccinia striiformis f. sp. hordei).</title>
        <authorList>
            <person name="Xia C."/>
            <person name="Wang M."/>
            <person name="Yin C."/>
            <person name="Cornejo O.E."/>
            <person name="Hulbert S.H."/>
            <person name="Chen X."/>
        </authorList>
    </citation>
    <scope>NUCLEOTIDE SEQUENCE [LARGE SCALE GENOMIC DNA]</scope>
    <source>
        <strain evidence="2">93-210</strain>
    </source>
</reference>
<name>A0ACC0DZD3_9BASI</name>
<organism evidence="1 2">
    <name type="scientific">Puccinia striiformis f. sp. tritici</name>
    <dbReference type="NCBI Taxonomy" id="168172"/>
    <lineage>
        <taxon>Eukaryota</taxon>
        <taxon>Fungi</taxon>
        <taxon>Dikarya</taxon>
        <taxon>Basidiomycota</taxon>
        <taxon>Pucciniomycotina</taxon>
        <taxon>Pucciniomycetes</taxon>
        <taxon>Pucciniales</taxon>
        <taxon>Pucciniaceae</taxon>
        <taxon>Puccinia</taxon>
    </lineage>
</organism>
<dbReference type="EMBL" id="CM045876">
    <property type="protein sequence ID" value="KAI7942219.1"/>
    <property type="molecule type" value="Genomic_DNA"/>
</dbReference>
<sequence>MRIVAAQHPWLLGATFILMYYSKYSSSHPPTILHAEAEPLTIDALGHVLNSSWDEFDRPETISDLQAINLRTRITPDVSGDLADDFQIWRDILKAKDVETAISLMGDSNDGSINDTMSPIIPVQLAPQAGSSAGSKLAVGQIASVSKKRSREESEAHNDNQSIKEKQTENKQIQGVLNLADDRIDSIRYAPDDKNQPRDFEIMRSETKWDPLFAWAKAASGETRESPIMKNFVERFAREEAKLNTLLPFQQPHEKIGLNNMPLELHLTNGNLHSRQESREFLIQLTGLRGAGNNYVQRVYMIKNRIFRILEALGLFHGLAVSRGMNTQILRNLEDLVEWFWGIFFEETVDGPPLFGLFKGTWEAAEKAGNRFGSVKREISMVIANSQGSKFNTEVKLVALSLLGYRCSMNASSNGGPGIRTDHTQIFWENMAQISQGILKTLEKKDLVSAESQEGSTMSTRSGSGRNKIVSNHFSKLLNTIHRTGLSELSPDSLRKLNEKLKKFTSRSRFDLKYERKLKIEGSPIRLIPVSQAQGDSVFQLFFIGMLTIEEKEESQLLKIDVLQKRIILILRSLIVLHKIANKILGGTIKNTENHLIDWFLGVLFEKRDGKLPVFGWIEIPSTSVESLKELFGRAHLYLSKTLVDPSRQSPIHTHSIAVTLFSIWYEEIILKYIPLHLQNDIPHSSEVLLSKMAAFAD</sequence>
<comment type="caution">
    <text evidence="1">The sequence shown here is derived from an EMBL/GenBank/DDBJ whole genome shotgun (WGS) entry which is preliminary data.</text>
</comment>
<protein>
    <submittedName>
        <fullName evidence="1">Uncharacterized protein</fullName>
    </submittedName>
</protein>
<dbReference type="Proteomes" id="UP001060170">
    <property type="component" value="Chromosome 12"/>
</dbReference>
<gene>
    <name evidence="1" type="ORF">MJO28_012246</name>
</gene>
<proteinExistence type="predicted"/>
<keyword evidence="2" id="KW-1185">Reference proteome</keyword>
<evidence type="ECO:0000313" key="2">
    <source>
        <dbReference type="Proteomes" id="UP001060170"/>
    </source>
</evidence>
<accession>A0ACC0DZD3</accession>
<reference evidence="1 2" key="3">
    <citation type="journal article" date="2022" name="Microbiol. Spectr.">
        <title>Folding features and dynamics of 3D genome architecture in plant fungal pathogens.</title>
        <authorList>
            <person name="Xia C."/>
        </authorList>
    </citation>
    <scope>NUCLEOTIDE SEQUENCE [LARGE SCALE GENOMIC DNA]</scope>
    <source>
        <strain evidence="1 2">93-210</strain>
    </source>
</reference>
<evidence type="ECO:0000313" key="1">
    <source>
        <dbReference type="EMBL" id="KAI7942219.1"/>
    </source>
</evidence>